<accession>A0A364V5U3</accession>
<dbReference type="RefSeq" id="WP_113630793.1">
    <property type="nucleotide sequence ID" value="NZ_QHCV01000045.1"/>
</dbReference>
<feature type="domain" description="Putative zinc-finger" evidence="3">
    <location>
        <begin position="22"/>
        <end position="55"/>
    </location>
</feature>
<evidence type="ECO:0000256" key="2">
    <source>
        <dbReference type="ARBA" id="ARBA00023163"/>
    </source>
</evidence>
<protein>
    <submittedName>
        <fullName evidence="4">Mycothiol system anti-sigma-R factor</fullName>
    </submittedName>
</protein>
<dbReference type="NCBIfam" id="TIGR03988">
    <property type="entry name" value="antisig_RsrA"/>
    <property type="match status" value="1"/>
</dbReference>
<dbReference type="Gene3D" id="1.10.10.1320">
    <property type="entry name" value="Anti-sigma factor, zinc-finger domain"/>
    <property type="match status" value="1"/>
</dbReference>
<reference evidence="4 5" key="1">
    <citation type="journal article" date="2018" name="Syst. Appl. Microbiol.">
        <title>Corynebacterium heidelbergense sp. nov., isolated from the preen glands of Egyptian geese (Alopochen aegyptiacus).</title>
        <authorList>
            <person name="Braun M.S."/>
            <person name="Wang E."/>
            <person name="Zimmermann S."/>
            <person name="Wink M."/>
        </authorList>
    </citation>
    <scope>NUCLEOTIDE SEQUENCE [LARGE SCALE GENOMIC DNA]</scope>
    <source>
        <strain evidence="4 5">647</strain>
    </source>
</reference>
<evidence type="ECO:0000313" key="5">
    <source>
        <dbReference type="Proteomes" id="UP000251577"/>
    </source>
</evidence>
<sequence length="97" mass="11162">MATDKHDDGAYLSSVDPTKSDCSNLMDVLYEYVDGGCDENLRALLQHHVDKCPECLEMLGIEMAVRQLLRSTCNETAPQELHSRIRAQLRVRYEYRE</sequence>
<evidence type="ECO:0000313" key="4">
    <source>
        <dbReference type="EMBL" id="RAV31989.1"/>
    </source>
</evidence>
<dbReference type="Proteomes" id="UP000251577">
    <property type="component" value="Unassembled WGS sequence"/>
</dbReference>
<dbReference type="InterPro" id="IPR024020">
    <property type="entry name" value="Anit_sigma_mycothiol_RsrA"/>
</dbReference>
<dbReference type="InterPro" id="IPR027383">
    <property type="entry name" value="Znf_put"/>
</dbReference>
<keyword evidence="1" id="KW-0805">Transcription regulation</keyword>
<organism evidence="4 5">
    <name type="scientific">Corynebacterium heidelbergense</name>
    <dbReference type="NCBI Taxonomy" id="2055947"/>
    <lineage>
        <taxon>Bacteria</taxon>
        <taxon>Bacillati</taxon>
        <taxon>Actinomycetota</taxon>
        <taxon>Actinomycetes</taxon>
        <taxon>Mycobacteriales</taxon>
        <taxon>Corynebacteriaceae</taxon>
        <taxon>Corynebacterium</taxon>
    </lineage>
</organism>
<dbReference type="AlphaFoldDB" id="A0A364V5U3"/>
<proteinExistence type="predicted"/>
<dbReference type="EMBL" id="QHCV01000045">
    <property type="protein sequence ID" value="RAV31989.1"/>
    <property type="molecule type" value="Genomic_DNA"/>
</dbReference>
<dbReference type="InterPro" id="IPR041916">
    <property type="entry name" value="Anti_sigma_zinc_sf"/>
</dbReference>
<dbReference type="Pfam" id="PF13490">
    <property type="entry name" value="zf-HC2"/>
    <property type="match status" value="1"/>
</dbReference>
<gene>
    <name evidence="4" type="ORF">DLJ54_05560</name>
</gene>
<name>A0A364V5U3_9CORY</name>
<evidence type="ECO:0000256" key="1">
    <source>
        <dbReference type="ARBA" id="ARBA00023015"/>
    </source>
</evidence>
<keyword evidence="2" id="KW-0804">Transcription</keyword>
<evidence type="ECO:0000259" key="3">
    <source>
        <dbReference type="Pfam" id="PF13490"/>
    </source>
</evidence>
<comment type="caution">
    <text evidence="4">The sequence shown here is derived from an EMBL/GenBank/DDBJ whole genome shotgun (WGS) entry which is preliminary data.</text>
</comment>
<keyword evidence="5" id="KW-1185">Reference proteome</keyword>